<accession>A0AA39MQK9</accession>
<reference evidence="1" key="1">
    <citation type="submission" date="2023-06" db="EMBL/GenBank/DDBJ databases">
        <authorList>
            <consortium name="Lawrence Berkeley National Laboratory"/>
            <person name="Ahrendt S."/>
            <person name="Sahu N."/>
            <person name="Indic B."/>
            <person name="Wong-Bajracharya J."/>
            <person name="Merenyi Z."/>
            <person name="Ke H.-M."/>
            <person name="Monk M."/>
            <person name="Kocsube S."/>
            <person name="Drula E."/>
            <person name="Lipzen A."/>
            <person name="Balint B."/>
            <person name="Henrissat B."/>
            <person name="Andreopoulos B."/>
            <person name="Martin F.M."/>
            <person name="Harder C.B."/>
            <person name="Rigling D."/>
            <person name="Ford K.L."/>
            <person name="Foster G.D."/>
            <person name="Pangilinan J."/>
            <person name="Papanicolaou A."/>
            <person name="Barry K."/>
            <person name="LaButti K."/>
            <person name="Viragh M."/>
            <person name="Koriabine M."/>
            <person name="Yan M."/>
            <person name="Riley R."/>
            <person name="Champramary S."/>
            <person name="Plett K.L."/>
            <person name="Tsai I.J."/>
            <person name="Slot J."/>
            <person name="Sipos G."/>
            <person name="Plett J."/>
            <person name="Nagy L.G."/>
            <person name="Grigoriev I.V."/>
        </authorList>
    </citation>
    <scope>NUCLEOTIDE SEQUENCE</scope>
    <source>
        <strain evidence="1">CCBAS 213</strain>
    </source>
</reference>
<gene>
    <name evidence="1" type="ORF">EV420DRAFT_1484972</name>
</gene>
<dbReference type="Proteomes" id="UP001175211">
    <property type="component" value="Unassembled WGS sequence"/>
</dbReference>
<protein>
    <submittedName>
        <fullName evidence="1">Uncharacterized protein</fullName>
    </submittedName>
</protein>
<organism evidence="1 2">
    <name type="scientific">Armillaria tabescens</name>
    <name type="common">Ringless honey mushroom</name>
    <name type="synonym">Agaricus tabescens</name>
    <dbReference type="NCBI Taxonomy" id="1929756"/>
    <lineage>
        <taxon>Eukaryota</taxon>
        <taxon>Fungi</taxon>
        <taxon>Dikarya</taxon>
        <taxon>Basidiomycota</taxon>
        <taxon>Agaricomycotina</taxon>
        <taxon>Agaricomycetes</taxon>
        <taxon>Agaricomycetidae</taxon>
        <taxon>Agaricales</taxon>
        <taxon>Marasmiineae</taxon>
        <taxon>Physalacriaceae</taxon>
        <taxon>Desarmillaria</taxon>
    </lineage>
</organism>
<dbReference type="RefSeq" id="XP_060324765.1">
    <property type="nucleotide sequence ID" value="XM_060470145.1"/>
</dbReference>
<dbReference type="AlphaFoldDB" id="A0AA39MQK9"/>
<dbReference type="EMBL" id="JAUEPS010000058">
    <property type="protein sequence ID" value="KAK0443446.1"/>
    <property type="molecule type" value="Genomic_DNA"/>
</dbReference>
<name>A0AA39MQK9_ARMTA</name>
<comment type="caution">
    <text evidence="1">The sequence shown here is derived from an EMBL/GenBank/DDBJ whole genome shotgun (WGS) entry which is preliminary data.</text>
</comment>
<sequence>MVQQTKSWLLVVGPVLLPGSRFGCLDGHLYHHKVLVLKVLGKKSCGQTSSNMEASRTPPPGYAGSLVPTNDHEGLEVREPGGKEPLYYQRAHRLQPDEQRLFCDIIITGEHGENSILSAAFAHVTASSVSLRTIYVVKVDGDRGKWLYQGYLIGNAY</sequence>
<keyword evidence="2" id="KW-1185">Reference proteome</keyword>
<dbReference type="GeneID" id="85353693"/>
<evidence type="ECO:0000313" key="2">
    <source>
        <dbReference type="Proteomes" id="UP001175211"/>
    </source>
</evidence>
<evidence type="ECO:0000313" key="1">
    <source>
        <dbReference type="EMBL" id="KAK0443446.1"/>
    </source>
</evidence>
<proteinExistence type="predicted"/>